<protein>
    <submittedName>
        <fullName evidence="7">Acetolactate synthase</fullName>
    </submittedName>
</protein>
<dbReference type="EMBL" id="MAYT01000031">
    <property type="protein sequence ID" value="OCA81288.1"/>
    <property type="molecule type" value="Genomic_DNA"/>
</dbReference>
<dbReference type="InterPro" id="IPR011766">
    <property type="entry name" value="TPP_enzyme_TPP-bd"/>
</dbReference>
<reference evidence="8" key="1">
    <citation type="submission" date="2016-05" db="EMBL/GenBank/DDBJ databases">
        <authorList>
            <person name="Liu B."/>
            <person name="Wang J."/>
            <person name="Zhu Y."/>
            <person name="Liu G."/>
            <person name="Chen Q."/>
            <person name="Chen Z."/>
            <person name="Lan J."/>
            <person name="Che J."/>
            <person name="Ge C."/>
            <person name="Shi H."/>
            <person name="Pan Z."/>
            <person name="Liu X."/>
        </authorList>
    </citation>
    <scope>NUCLEOTIDE SEQUENCE [LARGE SCALE GENOMIC DNA]</scope>
    <source>
        <strain evidence="8">FJAT-27215</strain>
    </source>
</reference>
<dbReference type="GO" id="GO:0009097">
    <property type="term" value="P:isoleucine biosynthetic process"/>
    <property type="evidence" value="ECO:0007669"/>
    <property type="project" value="TreeGrafter"/>
</dbReference>
<dbReference type="CDD" id="cd00568">
    <property type="entry name" value="TPP_enzymes"/>
    <property type="match status" value="1"/>
</dbReference>
<organism evidence="7 8">
    <name type="scientific">Pseudobacillus wudalianchiensis</name>
    <dbReference type="NCBI Taxonomy" id="1743143"/>
    <lineage>
        <taxon>Bacteria</taxon>
        <taxon>Bacillati</taxon>
        <taxon>Bacillota</taxon>
        <taxon>Bacilli</taxon>
        <taxon>Bacillales</taxon>
        <taxon>Bacillaceae</taxon>
        <taxon>Pseudobacillus</taxon>
    </lineage>
</organism>
<keyword evidence="8" id="KW-1185">Reference proteome</keyword>
<dbReference type="GO" id="GO:0003984">
    <property type="term" value="F:acetolactate synthase activity"/>
    <property type="evidence" value="ECO:0007669"/>
    <property type="project" value="TreeGrafter"/>
</dbReference>
<dbReference type="FunFam" id="3.40.50.970:FF:000007">
    <property type="entry name" value="Acetolactate synthase"/>
    <property type="match status" value="1"/>
</dbReference>
<dbReference type="SUPFAM" id="SSF52467">
    <property type="entry name" value="DHS-like NAD/FAD-binding domain"/>
    <property type="match status" value="1"/>
</dbReference>
<evidence type="ECO:0000313" key="8">
    <source>
        <dbReference type="Proteomes" id="UP000092578"/>
    </source>
</evidence>
<comment type="caution">
    <text evidence="7">The sequence shown here is derived from an EMBL/GenBank/DDBJ whole genome shotgun (WGS) entry which is preliminary data.</text>
</comment>
<evidence type="ECO:0000313" key="7">
    <source>
        <dbReference type="EMBL" id="OCA81288.1"/>
    </source>
</evidence>
<dbReference type="NCBIfam" id="NF006052">
    <property type="entry name" value="PRK08199.1"/>
    <property type="match status" value="1"/>
</dbReference>
<dbReference type="InterPro" id="IPR045229">
    <property type="entry name" value="TPP_enz"/>
</dbReference>
<dbReference type="Gene3D" id="3.40.50.970">
    <property type="match status" value="2"/>
</dbReference>
<dbReference type="Proteomes" id="UP000092578">
    <property type="component" value="Unassembled WGS sequence"/>
</dbReference>
<keyword evidence="2 3" id="KW-0786">Thiamine pyrophosphate</keyword>
<feature type="domain" description="Thiamine pyrophosphate enzyme TPP-binding" evidence="5">
    <location>
        <begin position="384"/>
        <end position="530"/>
    </location>
</feature>
<dbReference type="AlphaFoldDB" id="A0A1B9ABS2"/>
<feature type="domain" description="Thiamine pyrophosphate enzyme N-terminal TPP-binding" evidence="6">
    <location>
        <begin position="4"/>
        <end position="117"/>
    </location>
</feature>
<evidence type="ECO:0000256" key="1">
    <source>
        <dbReference type="ARBA" id="ARBA00007812"/>
    </source>
</evidence>
<comment type="similarity">
    <text evidence="1 3">Belongs to the TPP enzyme family.</text>
</comment>
<dbReference type="PANTHER" id="PTHR18968:SF120">
    <property type="entry name" value="ACETOLACTATE SYNTHASE LARGE SUBUNIT"/>
    <property type="match status" value="1"/>
</dbReference>
<dbReference type="InterPro" id="IPR012000">
    <property type="entry name" value="Thiamin_PyroP_enz_cen_dom"/>
</dbReference>
<dbReference type="InterPro" id="IPR012001">
    <property type="entry name" value="Thiamin_PyroP_enz_TPP-bd_dom"/>
</dbReference>
<dbReference type="CDD" id="cd07035">
    <property type="entry name" value="TPP_PYR_POX_like"/>
    <property type="match status" value="1"/>
</dbReference>
<dbReference type="Pfam" id="PF02776">
    <property type="entry name" value="TPP_enzyme_N"/>
    <property type="match status" value="1"/>
</dbReference>
<dbReference type="GO" id="GO:0009099">
    <property type="term" value="P:L-valine biosynthetic process"/>
    <property type="evidence" value="ECO:0007669"/>
    <property type="project" value="TreeGrafter"/>
</dbReference>
<dbReference type="Pfam" id="PF02775">
    <property type="entry name" value="TPP_enzyme_C"/>
    <property type="match status" value="1"/>
</dbReference>
<feature type="domain" description="Thiamine pyrophosphate enzyme central" evidence="4">
    <location>
        <begin position="190"/>
        <end position="322"/>
    </location>
</feature>
<proteinExistence type="inferred from homology"/>
<dbReference type="GO" id="GO:0050660">
    <property type="term" value="F:flavin adenine dinucleotide binding"/>
    <property type="evidence" value="ECO:0007669"/>
    <property type="project" value="TreeGrafter"/>
</dbReference>
<evidence type="ECO:0000256" key="2">
    <source>
        <dbReference type="ARBA" id="ARBA00023052"/>
    </source>
</evidence>
<dbReference type="InterPro" id="IPR000399">
    <property type="entry name" value="TPP-bd_CS"/>
</dbReference>
<dbReference type="SUPFAM" id="SSF52518">
    <property type="entry name" value="Thiamin diphosphate-binding fold (THDP-binding)"/>
    <property type="match status" value="2"/>
</dbReference>
<evidence type="ECO:0000259" key="5">
    <source>
        <dbReference type="Pfam" id="PF02775"/>
    </source>
</evidence>
<dbReference type="PANTHER" id="PTHR18968">
    <property type="entry name" value="THIAMINE PYROPHOSPHATE ENZYMES"/>
    <property type="match status" value="1"/>
</dbReference>
<evidence type="ECO:0000256" key="3">
    <source>
        <dbReference type="RuleBase" id="RU362132"/>
    </source>
</evidence>
<dbReference type="GO" id="GO:0005948">
    <property type="term" value="C:acetolactate synthase complex"/>
    <property type="evidence" value="ECO:0007669"/>
    <property type="project" value="TreeGrafter"/>
</dbReference>
<dbReference type="Gene3D" id="3.40.50.1220">
    <property type="entry name" value="TPP-binding domain"/>
    <property type="match status" value="1"/>
</dbReference>
<evidence type="ECO:0000259" key="6">
    <source>
        <dbReference type="Pfam" id="PF02776"/>
    </source>
</evidence>
<dbReference type="GO" id="GO:0030976">
    <property type="term" value="F:thiamine pyrophosphate binding"/>
    <property type="evidence" value="ECO:0007669"/>
    <property type="project" value="InterPro"/>
</dbReference>
<name>A0A1B9ABS2_9BACI</name>
<dbReference type="GO" id="GO:0000287">
    <property type="term" value="F:magnesium ion binding"/>
    <property type="evidence" value="ECO:0007669"/>
    <property type="project" value="InterPro"/>
</dbReference>
<dbReference type="InterPro" id="IPR029061">
    <property type="entry name" value="THDP-binding"/>
</dbReference>
<accession>A0A1B9ABS2</accession>
<evidence type="ECO:0000259" key="4">
    <source>
        <dbReference type="Pfam" id="PF00205"/>
    </source>
</evidence>
<dbReference type="Pfam" id="PF00205">
    <property type="entry name" value="TPP_enzyme_M"/>
    <property type="match status" value="1"/>
</dbReference>
<sequence>MKVSGGKAVVDVMVKEGVKKAFCVPGESYLGVMDALYQHPQIELISTRHEGGASFMAEGYAKASGEVGVCMATRGVGATNLAIGIHTAAQDSTPLVALIGQVERPFKEKEAFQEVDLAGFFSHLCKWTVEIDRVERIPELLHRAFHIARSGRPGPVLVALPHDMLEDEAVMAEYAPYISSRPRAHREDAERVVEEIQKAKRPVLIAGGGVIHAKAQPLLVQFAEKMSLPVVTAFRRFDAFPNTHACYAGWLGFGTPRGLLDEIKEADVVVALGTRFSQVGTQDYTLLSEQTKLIHIDICPDIFGKVYAPSLAIEADAKSFLELAVEAAGSQSIHTGKERTEELHRKYTEFSETKSDYTEEFTDMDGFMHDIVAQLPKNTIITNDAGNFFGWLSRYYRFEQENTYVGPTSGAMGYGLPAAIGAKLAHPDRPVVSFSGDGGFMMTMQEIETAVRYKVPVIAIVVNNNIYGTIRAHQEIHFPDRMIGTDLTNPDFAEMARLFGAHGERVERNAEFVPALQRAIASGLPALIEVVTNPEIISVSQDKTKVQGRLVSSK</sequence>
<dbReference type="PROSITE" id="PS00187">
    <property type="entry name" value="TPP_ENZYMES"/>
    <property type="match status" value="1"/>
</dbReference>
<dbReference type="RefSeq" id="WP_065412118.1">
    <property type="nucleotide sequence ID" value="NZ_MAYT01000031.1"/>
</dbReference>
<dbReference type="InterPro" id="IPR029035">
    <property type="entry name" value="DHS-like_NAD/FAD-binding_dom"/>
</dbReference>
<gene>
    <name evidence="7" type="ORF">A8F95_16140</name>
</gene>